<dbReference type="Pfam" id="PF01546">
    <property type="entry name" value="Peptidase_M20"/>
    <property type="match status" value="1"/>
</dbReference>
<dbReference type="GO" id="GO:0046872">
    <property type="term" value="F:metal ion binding"/>
    <property type="evidence" value="ECO:0007669"/>
    <property type="project" value="UniProtKB-KW"/>
</dbReference>
<dbReference type="RefSeq" id="WP_119314634.1">
    <property type="nucleotide sequence ID" value="NZ_QXDL01000048.1"/>
</dbReference>
<dbReference type="InterPro" id="IPR050072">
    <property type="entry name" value="Peptidase_M20A"/>
</dbReference>
<dbReference type="InterPro" id="IPR011650">
    <property type="entry name" value="Peptidase_M20_dimer"/>
</dbReference>
<evidence type="ECO:0000313" key="5">
    <source>
        <dbReference type="Proteomes" id="UP000265715"/>
    </source>
</evidence>
<dbReference type="EC" id="3.5.1.18" evidence="4"/>
<dbReference type="OrthoDB" id="9792335at2"/>
<keyword evidence="2 4" id="KW-0378">Hydrolase</keyword>
<name>A0A399EQL7_9DEIN</name>
<dbReference type="InterPro" id="IPR002933">
    <property type="entry name" value="Peptidase_M20"/>
</dbReference>
<feature type="domain" description="Peptidase M20 dimerisation" evidence="3">
    <location>
        <begin position="162"/>
        <end position="253"/>
    </location>
</feature>
<reference evidence="4 5" key="1">
    <citation type="submission" date="2018-08" db="EMBL/GenBank/DDBJ databases">
        <title>Meiothermus terrae DSM 26712 genome sequencing project.</title>
        <authorList>
            <person name="Da Costa M.S."/>
            <person name="Albuquerque L."/>
            <person name="Raposo P."/>
            <person name="Froufe H.J.C."/>
            <person name="Barroso C.S."/>
            <person name="Egas C."/>
        </authorList>
    </citation>
    <scope>NUCLEOTIDE SEQUENCE [LARGE SCALE GENOMIC DNA]</scope>
    <source>
        <strain evidence="4 5">DSM 26712</strain>
    </source>
</reference>
<dbReference type="InterPro" id="IPR036264">
    <property type="entry name" value="Bact_exopeptidase_dim_dom"/>
</dbReference>
<dbReference type="PANTHER" id="PTHR43808">
    <property type="entry name" value="ACETYLORNITHINE DEACETYLASE"/>
    <property type="match status" value="1"/>
</dbReference>
<evidence type="ECO:0000256" key="2">
    <source>
        <dbReference type="ARBA" id="ARBA00022801"/>
    </source>
</evidence>
<accession>A0A399EQL7</accession>
<proteinExistence type="predicted"/>
<keyword evidence="1" id="KW-0479">Metal-binding</keyword>
<sequence>MDLARSLSRLIQAESYSGREESAVRVLVELLEGLGLRPEVDEAGNVEAVLGSEGPEIVLTGHSDVVPAGDPGAWPHPPFAGVVEGGKVWGRGAVDMKGPLVAMLGALERLKGRRLAGRVRFLATVQEELGGLGSRYASSRLRLEPPKAVVLGEPSAGRVMRGHRGRGEIWADFPGDQAHAAMATGTNPIYSLADFLAGLEQHPESFDVRLTPTRLETYPQATNVVPGVARVVLDLRYEPGADIHDLLDGLRDSAGEASLYVPEEELVSGPVRMSISALLPAYSLDSDHPLLAVALRALGQESAGFWSFTTDAPYLAWSGAPVIGYGPGDPALAHTTFEHVAVDALETATAAYADLVQALLEA</sequence>
<evidence type="ECO:0000313" key="4">
    <source>
        <dbReference type="EMBL" id="RIH86248.1"/>
    </source>
</evidence>
<dbReference type="AlphaFoldDB" id="A0A399EQL7"/>
<keyword evidence="5" id="KW-1185">Reference proteome</keyword>
<dbReference type="SUPFAM" id="SSF53187">
    <property type="entry name" value="Zn-dependent exopeptidases"/>
    <property type="match status" value="1"/>
</dbReference>
<dbReference type="SUPFAM" id="SSF55031">
    <property type="entry name" value="Bacterial exopeptidase dimerisation domain"/>
    <property type="match status" value="1"/>
</dbReference>
<dbReference type="Proteomes" id="UP000265715">
    <property type="component" value="Unassembled WGS sequence"/>
</dbReference>
<protein>
    <submittedName>
        <fullName evidence="4">Succinyl-diaminopimelate desuccinylase</fullName>
        <ecNumber evidence="4">3.5.1.18</ecNumber>
    </submittedName>
</protein>
<gene>
    <name evidence="4" type="primary">dapE_4</name>
    <name evidence="4" type="ORF">Mterra_01497</name>
</gene>
<comment type="caution">
    <text evidence="4">The sequence shown here is derived from an EMBL/GenBank/DDBJ whole genome shotgun (WGS) entry which is preliminary data.</text>
</comment>
<dbReference type="GO" id="GO:0009014">
    <property type="term" value="F:succinyl-diaminopimelate desuccinylase activity"/>
    <property type="evidence" value="ECO:0007669"/>
    <property type="project" value="UniProtKB-EC"/>
</dbReference>
<dbReference type="Pfam" id="PF07687">
    <property type="entry name" value="M20_dimer"/>
    <property type="match status" value="1"/>
</dbReference>
<dbReference type="EMBL" id="QXDL01000048">
    <property type="protein sequence ID" value="RIH86248.1"/>
    <property type="molecule type" value="Genomic_DNA"/>
</dbReference>
<evidence type="ECO:0000256" key="1">
    <source>
        <dbReference type="ARBA" id="ARBA00022723"/>
    </source>
</evidence>
<dbReference type="Gene3D" id="3.40.630.10">
    <property type="entry name" value="Zn peptidases"/>
    <property type="match status" value="2"/>
</dbReference>
<evidence type="ECO:0000259" key="3">
    <source>
        <dbReference type="Pfam" id="PF07687"/>
    </source>
</evidence>
<organism evidence="4 5">
    <name type="scientific">Calidithermus terrae</name>
    <dbReference type="NCBI Taxonomy" id="1408545"/>
    <lineage>
        <taxon>Bacteria</taxon>
        <taxon>Thermotogati</taxon>
        <taxon>Deinococcota</taxon>
        <taxon>Deinococci</taxon>
        <taxon>Thermales</taxon>
        <taxon>Thermaceae</taxon>
        <taxon>Calidithermus</taxon>
    </lineage>
</organism>